<dbReference type="Proteomes" id="UP000831484">
    <property type="component" value="Plasmid pdjl-6-5"/>
</dbReference>
<evidence type="ECO:0000313" key="2">
    <source>
        <dbReference type="Proteomes" id="UP000831484"/>
    </source>
</evidence>
<keyword evidence="2" id="KW-1185">Reference proteome</keyword>
<reference evidence="2" key="1">
    <citation type="journal article" date="2022" name="Environ. Microbiol.">
        <title>Functional analysis, diversity, and distribution of carbendazim hydrolases MheI and CbmA, responsible for the initial step in carbendazim degradation.</title>
        <authorList>
            <person name="Zhang M."/>
            <person name="Bai X."/>
            <person name="Li Q."/>
            <person name="Zhang L."/>
            <person name="Zhu Q."/>
            <person name="Gao S."/>
            <person name="Ke Z."/>
            <person name="Jiang M."/>
            <person name="Hu J."/>
            <person name="Qiu J."/>
            <person name="Hong Q."/>
        </authorList>
    </citation>
    <scope>NUCLEOTIDE SEQUENCE [LARGE SCALE GENOMIC DNA]</scope>
    <source>
        <strain evidence="2">djl-6</strain>
    </source>
</reference>
<sequence length="113" mass="12223">MTTHVDFTHTSYAEAAKYADSIKLARYIWDRGICGTELLRLSGATRRALAKAAAVNPPSTSETWATVADLVAEQSAWADTHPDDPGSVPLHADEHEAWISWIRPASEIGTSCG</sequence>
<geneLocation type="plasmid" evidence="1 2">
    <name>pdjl-6-5</name>
</geneLocation>
<evidence type="ECO:0000313" key="1">
    <source>
        <dbReference type="EMBL" id="UPU47069.1"/>
    </source>
</evidence>
<dbReference type="EMBL" id="CP096568">
    <property type="protein sequence ID" value="UPU47069.1"/>
    <property type="molecule type" value="Genomic_DNA"/>
</dbReference>
<dbReference type="AlphaFoldDB" id="A0AB38RQQ5"/>
<name>A0AB38RQQ5_RHOSG</name>
<proteinExistence type="predicted"/>
<keyword evidence="1" id="KW-0614">Plasmid</keyword>
<dbReference type="RefSeq" id="WP_054802305.1">
    <property type="nucleotide sequence ID" value="NZ_CP096568.1"/>
</dbReference>
<gene>
    <name evidence="1" type="ORF">M0639_33890</name>
</gene>
<protein>
    <submittedName>
        <fullName evidence="1">Uncharacterized protein</fullName>
    </submittedName>
</protein>
<organism evidence="1 2">
    <name type="scientific">Rhodococcus qingshengii JCM 15477</name>
    <dbReference type="NCBI Taxonomy" id="1303681"/>
    <lineage>
        <taxon>Bacteria</taxon>
        <taxon>Bacillati</taxon>
        <taxon>Actinomycetota</taxon>
        <taxon>Actinomycetes</taxon>
        <taxon>Mycobacteriales</taxon>
        <taxon>Nocardiaceae</taxon>
        <taxon>Rhodococcus</taxon>
        <taxon>Rhodococcus erythropolis group</taxon>
    </lineage>
</organism>
<accession>A0AB38RQQ5</accession>